<proteinExistence type="predicted"/>
<feature type="region of interest" description="Disordered" evidence="1">
    <location>
        <begin position="1"/>
        <end position="26"/>
    </location>
</feature>
<reference evidence="2 3" key="1">
    <citation type="journal article" date="2019" name="Mol. Biol. Evol.">
        <title>Blast fungal genomes show frequent chromosomal changes, gene gains and losses, and effector gene turnover.</title>
        <authorList>
            <person name="Gomez Luciano L.B."/>
            <person name="Jason Tsai I."/>
            <person name="Chuma I."/>
            <person name="Tosa Y."/>
            <person name="Chen Y.H."/>
            <person name="Li J.Y."/>
            <person name="Li M.Y."/>
            <person name="Jade Lu M.Y."/>
            <person name="Nakayashiki H."/>
            <person name="Li W.H."/>
        </authorList>
    </citation>
    <scope>NUCLEOTIDE SEQUENCE [LARGE SCALE GENOMIC DNA]</scope>
    <source>
        <strain evidence="2">MZ5-1-6</strain>
    </source>
</reference>
<name>A0A4P7N0D4_PYROR</name>
<dbReference type="OMA" id="SEWAQCK"/>
<dbReference type="EMBL" id="CP034205">
    <property type="protein sequence ID" value="QBZ55669.1"/>
    <property type="molecule type" value="Genomic_DNA"/>
</dbReference>
<evidence type="ECO:0000313" key="3">
    <source>
        <dbReference type="Proteomes" id="UP000294847"/>
    </source>
</evidence>
<gene>
    <name evidence="2" type="ORF">PoMZ_00571</name>
</gene>
<dbReference type="AlphaFoldDB" id="A0A4P7N0D4"/>
<evidence type="ECO:0000313" key="2">
    <source>
        <dbReference type="EMBL" id="QBZ55669.1"/>
    </source>
</evidence>
<sequence>MLPKSRQAPCGPHLHGMHNPPSQDTHSGKACSAPACWVAGAVVSSILYLLNTFQGFTAVASSVLGMNVTLSLLSLHMLSKQPGFWRASYCICRGVIERRPMAVGVCSPTMCNALTGWFRGYCCWGPVTELRPGLDGSEWAQCKHNKAAEWPAVTLVG</sequence>
<dbReference type="Proteomes" id="UP000294847">
    <property type="component" value="Chromosome 2"/>
</dbReference>
<organism evidence="2 3">
    <name type="scientific">Pyricularia oryzae</name>
    <name type="common">Rice blast fungus</name>
    <name type="synonym">Magnaporthe oryzae</name>
    <dbReference type="NCBI Taxonomy" id="318829"/>
    <lineage>
        <taxon>Eukaryota</taxon>
        <taxon>Fungi</taxon>
        <taxon>Dikarya</taxon>
        <taxon>Ascomycota</taxon>
        <taxon>Pezizomycotina</taxon>
        <taxon>Sordariomycetes</taxon>
        <taxon>Sordariomycetidae</taxon>
        <taxon>Magnaporthales</taxon>
        <taxon>Pyriculariaceae</taxon>
        <taxon>Pyricularia</taxon>
    </lineage>
</organism>
<evidence type="ECO:0000256" key="1">
    <source>
        <dbReference type="SAM" id="MobiDB-lite"/>
    </source>
</evidence>
<protein>
    <submittedName>
        <fullName evidence="2">Uncharacterized protein</fullName>
    </submittedName>
</protein>
<accession>A0A4P7N0D4</accession>